<dbReference type="AlphaFoldDB" id="A0A1M6J1N3"/>
<organism evidence="1 2">
    <name type="scientific">Reichenbachiella agariperforans</name>
    <dbReference type="NCBI Taxonomy" id="156994"/>
    <lineage>
        <taxon>Bacteria</taxon>
        <taxon>Pseudomonadati</taxon>
        <taxon>Bacteroidota</taxon>
        <taxon>Cytophagia</taxon>
        <taxon>Cytophagales</taxon>
        <taxon>Reichenbachiellaceae</taxon>
        <taxon>Reichenbachiella</taxon>
    </lineage>
</organism>
<evidence type="ECO:0000313" key="1">
    <source>
        <dbReference type="EMBL" id="SHJ40511.1"/>
    </source>
</evidence>
<dbReference type="Proteomes" id="UP000184474">
    <property type="component" value="Unassembled WGS sequence"/>
</dbReference>
<dbReference type="Pfam" id="PF04338">
    <property type="entry name" value="DUF481"/>
    <property type="match status" value="1"/>
</dbReference>
<proteinExistence type="predicted"/>
<keyword evidence="2" id="KW-1185">Reference proteome</keyword>
<dbReference type="InterPro" id="IPR007433">
    <property type="entry name" value="DUF481"/>
</dbReference>
<name>A0A1M6J1N3_REIAG</name>
<protein>
    <submittedName>
        <fullName evidence="1">Uncharacterized protein</fullName>
    </submittedName>
</protein>
<accession>A0A1M6J1N3</accession>
<evidence type="ECO:0000313" key="2">
    <source>
        <dbReference type="Proteomes" id="UP000184474"/>
    </source>
</evidence>
<dbReference type="EMBL" id="FRAA01000001">
    <property type="protein sequence ID" value="SHJ40511.1"/>
    <property type="molecule type" value="Genomic_DNA"/>
</dbReference>
<dbReference type="STRING" id="156994.SAMN04488028_1013"/>
<gene>
    <name evidence="1" type="ORF">SAMN04488028_1013</name>
</gene>
<sequence length="353" mass="40027">MPSNYRKQTSEALRSLLVVLFLFISFGIQAHNRDTVTMSNNQVLIGEIKGMELGVLSIETDYSDSDFKVEWSNVKGLNTSADFIIMLSSRYRIKGTINMDEYNPQYLIISPVEGSRLFAKIEDIVYLKLTEDGFWDKVKASIDGGYSITKASSTKQLTINGDFSYTNTALNAQGYIKLLDNRVEEDTTIIKTVRNNTGSNIRVFLNKSWFISSAADLLQSDEQNLALRSTNQVGIGKILVRNHLVFLYSSVGVASNTEKFKDGDDYSQSLEGFAELELNAYGYDDFTFYTKLQLYPSLSKENRFRTVYNFNVKYDLPLDFYVGASATLNYDNKPGEDVSKFDYVFQSVFGWSF</sequence>
<reference evidence="2" key="1">
    <citation type="submission" date="2016-11" db="EMBL/GenBank/DDBJ databases">
        <authorList>
            <person name="Varghese N."/>
            <person name="Submissions S."/>
        </authorList>
    </citation>
    <scope>NUCLEOTIDE SEQUENCE [LARGE SCALE GENOMIC DNA]</scope>
    <source>
        <strain evidence="2">DSM 26134</strain>
    </source>
</reference>